<gene>
    <name evidence="3" type="ORF">WG900_07350</name>
</gene>
<name>A0ABU8S736_9SPHN</name>
<dbReference type="InterPro" id="IPR038765">
    <property type="entry name" value="Papain-like_cys_pep_sf"/>
</dbReference>
<feature type="region of interest" description="Disordered" evidence="1">
    <location>
        <begin position="148"/>
        <end position="173"/>
    </location>
</feature>
<evidence type="ECO:0000313" key="4">
    <source>
        <dbReference type="Proteomes" id="UP001379235"/>
    </source>
</evidence>
<organism evidence="3 4">
    <name type="scientific">Novosphingobium aquae</name>
    <dbReference type="NCBI Taxonomy" id="3133435"/>
    <lineage>
        <taxon>Bacteria</taxon>
        <taxon>Pseudomonadati</taxon>
        <taxon>Pseudomonadota</taxon>
        <taxon>Alphaproteobacteria</taxon>
        <taxon>Sphingomonadales</taxon>
        <taxon>Sphingomonadaceae</taxon>
        <taxon>Novosphingobium</taxon>
    </lineage>
</organism>
<dbReference type="PROSITE" id="PS50911">
    <property type="entry name" value="CHAP"/>
    <property type="match status" value="1"/>
</dbReference>
<dbReference type="Proteomes" id="UP001379235">
    <property type="component" value="Unassembled WGS sequence"/>
</dbReference>
<reference evidence="3 4" key="1">
    <citation type="submission" date="2024-03" db="EMBL/GenBank/DDBJ databases">
        <authorList>
            <person name="Jo J.-H."/>
        </authorList>
    </citation>
    <scope>NUCLEOTIDE SEQUENCE [LARGE SCALE GENOMIC DNA]</scope>
    <source>
        <strain evidence="3 4">AS3R-12</strain>
    </source>
</reference>
<dbReference type="InterPro" id="IPR007921">
    <property type="entry name" value="CHAP_dom"/>
</dbReference>
<sequence>MVAGTAGISAIQLMSLQCVPYARTVSGIRIYGDAHTWWGQAAGKYARGDRPKVGAVMAFKPYGRMELGHVAAVSQIIDSRTVLLRHANWSLINGARGQIENDVRAIDVSEGNDWSKVRVWFAPIQGIGGTAWPVQGFIYNEKPSSRSMLLKPEKQSAPRKTDSAMAKVPSGPAKTIKAPKIDARYAADPIGAIIAAAMK</sequence>
<proteinExistence type="predicted"/>
<protein>
    <submittedName>
        <fullName evidence="3">CHAP domain-containing protein</fullName>
    </submittedName>
</protein>
<evidence type="ECO:0000259" key="2">
    <source>
        <dbReference type="PROSITE" id="PS50911"/>
    </source>
</evidence>
<evidence type="ECO:0000256" key="1">
    <source>
        <dbReference type="SAM" id="MobiDB-lite"/>
    </source>
</evidence>
<feature type="compositionally biased region" description="Basic and acidic residues" evidence="1">
    <location>
        <begin position="151"/>
        <end position="162"/>
    </location>
</feature>
<comment type="caution">
    <text evidence="3">The sequence shown here is derived from an EMBL/GenBank/DDBJ whole genome shotgun (WGS) entry which is preliminary data.</text>
</comment>
<feature type="domain" description="Peptidase C51" evidence="2">
    <location>
        <begin position="1"/>
        <end position="118"/>
    </location>
</feature>
<dbReference type="Pfam" id="PF05257">
    <property type="entry name" value="CHAP"/>
    <property type="match status" value="1"/>
</dbReference>
<keyword evidence="4" id="KW-1185">Reference proteome</keyword>
<dbReference type="Gene3D" id="3.90.1720.10">
    <property type="entry name" value="endopeptidase domain like (from Nostoc punctiforme)"/>
    <property type="match status" value="1"/>
</dbReference>
<evidence type="ECO:0000313" key="3">
    <source>
        <dbReference type="EMBL" id="MEJ6009731.1"/>
    </source>
</evidence>
<dbReference type="EMBL" id="JBBHJY010000002">
    <property type="protein sequence ID" value="MEJ6009731.1"/>
    <property type="molecule type" value="Genomic_DNA"/>
</dbReference>
<dbReference type="SUPFAM" id="SSF54001">
    <property type="entry name" value="Cysteine proteinases"/>
    <property type="match status" value="1"/>
</dbReference>
<accession>A0ABU8S736</accession>